<accession>A0A4S4E6Z1</accession>
<name>A0A4S4E6Z1_CAMSN</name>
<evidence type="ECO:0000256" key="10">
    <source>
        <dbReference type="SAM" id="Phobius"/>
    </source>
</evidence>
<dbReference type="InterPro" id="IPR000595">
    <property type="entry name" value="cNMP-bd_dom"/>
</dbReference>
<dbReference type="InterPro" id="IPR014710">
    <property type="entry name" value="RmlC-like_jellyroll"/>
</dbReference>
<evidence type="ECO:0000256" key="2">
    <source>
        <dbReference type="ARBA" id="ARBA00010486"/>
    </source>
</evidence>
<evidence type="ECO:0000256" key="3">
    <source>
        <dbReference type="ARBA" id="ARBA00022448"/>
    </source>
</evidence>
<dbReference type="EMBL" id="SDRB02007020">
    <property type="protein sequence ID" value="THG11801.1"/>
    <property type="molecule type" value="Genomic_DNA"/>
</dbReference>
<keyword evidence="7 10" id="KW-0472">Membrane</keyword>
<dbReference type="PROSITE" id="PS50042">
    <property type="entry name" value="CNMP_BINDING_3"/>
    <property type="match status" value="1"/>
</dbReference>
<keyword evidence="9" id="KW-0407">Ion channel</keyword>
<evidence type="ECO:0000256" key="8">
    <source>
        <dbReference type="ARBA" id="ARBA00023286"/>
    </source>
</evidence>
<keyword evidence="3" id="KW-0813">Transport</keyword>
<dbReference type="Gene3D" id="2.60.120.10">
    <property type="entry name" value="Jelly Rolls"/>
    <property type="match status" value="1"/>
</dbReference>
<dbReference type="PANTHER" id="PTHR45651">
    <property type="entry name" value="CYCLIC NUCLEOTIDE-GATED ION CHANNEL 15-RELATED-RELATED"/>
    <property type="match status" value="1"/>
</dbReference>
<dbReference type="Proteomes" id="UP000306102">
    <property type="component" value="Unassembled WGS sequence"/>
</dbReference>
<keyword evidence="4 10" id="KW-0812">Transmembrane</keyword>
<evidence type="ECO:0000256" key="6">
    <source>
        <dbReference type="ARBA" id="ARBA00023065"/>
    </source>
</evidence>
<keyword evidence="6" id="KW-0406">Ion transport</keyword>
<proteinExistence type="inferred from homology"/>
<dbReference type="STRING" id="542762.A0A4S4E6Z1"/>
<dbReference type="InterPro" id="IPR018490">
    <property type="entry name" value="cNMP-bd_dom_sf"/>
</dbReference>
<evidence type="ECO:0000313" key="12">
    <source>
        <dbReference type="EMBL" id="THG11801.1"/>
    </source>
</evidence>
<dbReference type="CDD" id="cd00038">
    <property type="entry name" value="CAP_ED"/>
    <property type="match status" value="1"/>
</dbReference>
<evidence type="ECO:0000259" key="11">
    <source>
        <dbReference type="PROSITE" id="PS50042"/>
    </source>
</evidence>
<feature type="transmembrane region" description="Helical" evidence="10">
    <location>
        <begin position="31"/>
        <end position="49"/>
    </location>
</feature>
<dbReference type="GO" id="GO:0034220">
    <property type="term" value="P:monoatomic ion transmembrane transport"/>
    <property type="evidence" value="ECO:0007669"/>
    <property type="project" value="UniProtKB-KW"/>
</dbReference>
<gene>
    <name evidence="12" type="ORF">TEA_021041</name>
</gene>
<keyword evidence="13" id="KW-1185">Reference proteome</keyword>
<evidence type="ECO:0000256" key="1">
    <source>
        <dbReference type="ARBA" id="ARBA00004127"/>
    </source>
</evidence>
<evidence type="ECO:0000256" key="5">
    <source>
        <dbReference type="ARBA" id="ARBA00022989"/>
    </source>
</evidence>
<dbReference type="PANTHER" id="PTHR45651:SF9">
    <property type="entry name" value="CYCLIC NUCLEOTIDE-GATED ION CHANNEL 14-RELATED"/>
    <property type="match status" value="1"/>
</dbReference>
<keyword evidence="5 10" id="KW-1133">Transmembrane helix</keyword>
<dbReference type="GO" id="GO:0012505">
    <property type="term" value="C:endomembrane system"/>
    <property type="evidence" value="ECO:0007669"/>
    <property type="project" value="UniProtKB-SubCell"/>
</dbReference>
<evidence type="ECO:0000256" key="9">
    <source>
        <dbReference type="ARBA" id="ARBA00023303"/>
    </source>
</evidence>
<dbReference type="AlphaFoldDB" id="A0A4S4E6Z1"/>
<evidence type="ECO:0000256" key="4">
    <source>
        <dbReference type="ARBA" id="ARBA00022692"/>
    </source>
</evidence>
<protein>
    <recommendedName>
        <fullName evidence="11">Cyclic nucleotide-binding domain-containing protein</fullName>
    </recommendedName>
</protein>
<reference evidence="12 13" key="1">
    <citation type="journal article" date="2018" name="Proc. Natl. Acad. Sci. U.S.A.">
        <title>Draft genome sequence of Camellia sinensis var. sinensis provides insights into the evolution of the tea genome and tea quality.</title>
        <authorList>
            <person name="Wei C."/>
            <person name="Yang H."/>
            <person name="Wang S."/>
            <person name="Zhao J."/>
            <person name="Liu C."/>
            <person name="Gao L."/>
            <person name="Xia E."/>
            <person name="Lu Y."/>
            <person name="Tai Y."/>
            <person name="She G."/>
            <person name="Sun J."/>
            <person name="Cao H."/>
            <person name="Tong W."/>
            <person name="Gao Q."/>
            <person name="Li Y."/>
            <person name="Deng W."/>
            <person name="Jiang X."/>
            <person name="Wang W."/>
            <person name="Chen Q."/>
            <person name="Zhang S."/>
            <person name="Li H."/>
            <person name="Wu J."/>
            <person name="Wang P."/>
            <person name="Li P."/>
            <person name="Shi C."/>
            <person name="Zheng F."/>
            <person name="Jian J."/>
            <person name="Huang B."/>
            <person name="Shan D."/>
            <person name="Shi M."/>
            <person name="Fang C."/>
            <person name="Yue Y."/>
            <person name="Li F."/>
            <person name="Li D."/>
            <person name="Wei S."/>
            <person name="Han B."/>
            <person name="Jiang C."/>
            <person name="Yin Y."/>
            <person name="Xia T."/>
            <person name="Zhang Z."/>
            <person name="Bennetzen J.L."/>
            <person name="Zhao S."/>
            <person name="Wan X."/>
        </authorList>
    </citation>
    <scope>NUCLEOTIDE SEQUENCE [LARGE SCALE GENOMIC DNA]</scope>
    <source>
        <strain evidence="13">cv. Shuchazao</strain>
        <tissue evidence="12">Leaf</tissue>
    </source>
</reference>
<keyword evidence="8" id="KW-1071">Ligand-gated ion channel</keyword>
<comment type="caution">
    <text evidence="12">The sequence shown here is derived from an EMBL/GenBank/DDBJ whole genome shotgun (WGS) entry which is preliminary data.</text>
</comment>
<organism evidence="12 13">
    <name type="scientific">Camellia sinensis var. sinensis</name>
    <name type="common">China tea</name>
    <dbReference type="NCBI Taxonomy" id="542762"/>
    <lineage>
        <taxon>Eukaryota</taxon>
        <taxon>Viridiplantae</taxon>
        <taxon>Streptophyta</taxon>
        <taxon>Embryophyta</taxon>
        <taxon>Tracheophyta</taxon>
        <taxon>Spermatophyta</taxon>
        <taxon>Magnoliopsida</taxon>
        <taxon>eudicotyledons</taxon>
        <taxon>Gunneridae</taxon>
        <taxon>Pentapetalae</taxon>
        <taxon>asterids</taxon>
        <taxon>Ericales</taxon>
        <taxon>Theaceae</taxon>
        <taxon>Camellia</taxon>
    </lineage>
</organism>
<feature type="domain" description="Cyclic nucleotide-binding" evidence="11">
    <location>
        <begin position="121"/>
        <end position="167"/>
    </location>
</feature>
<sequence length="245" mass="28321">MEDQLKQFFQMMILRYLQVFSKYMKKLSCIAYLRIFVVISNAISAWTLFDEYLSVKYFLFVELKFHVVKPLPCVCPECQTRYGHISDTLGSKIENLKLQWRRGLEKAIGCWLLFALAKVPFFSEMDNQLLDAICELLVSSLSIEGTYIVREGDPITKMLFIIRGRLESSTTNGGRAGFFNSITLRPRDFCREELLAWALLPKSTQNLPSSTRTVRTLAEVEAFAFHAEDLKFVANQFRCLHSKKL</sequence>
<dbReference type="FunFam" id="2.60.120.10:FF:000024">
    <property type="entry name" value="Cyclic nucleotide-gated ion channel 1"/>
    <property type="match status" value="1"/>
</dbReference>
<dbReference type="SUPFAM" id="SSF51206">
    <property type="entry name" value="cAMP-binding domain-like"/>
    <property type="match status" value="1"/>
</dbReference>
<evidence type="ECO:0000313" key="13">
    <source>
        <dbReference type="Proteomes" id="UP000306102"/>
    </source>
</evidence>
<evidence type="ECO:0000256" key="7">
    <source>
        <dbReference type="ARBA" id="ARBA00023136"/>
    </source>
</evidence>
<comment type="subcellular location">
    <subcellularLocation>
        <location evidence="1">Endomembrane system</location>
        <topology evidence="1">Multi-pass membrane protein</topology>
    </subcellularLocation>
</comment>
<comment type="similarity">
    <text evidence="2">Belongs to the cyclic nucleotide-gated cation channel (TC 1.A.1.5) family.</text>
</comment>